<comment type="caution">
    <text evidence="2">The sequence shown here is derived from an EMBL/GenBank/DDBJ whole genome shotgun (WGS) entry which is preliminary data.</text>
</comment>
<dbReference type="EMBL" id="JAHHUM010000422">
    <property type="protein sequence ID" value="KAK5619927.1"/>
    <property type="molecule type" value="Genomic_DNA"/>
</dbReference>
<evidence type="ECO:0000313" key="2">
    <source>
        <dbReference type="EMBL" id="KAK5619927.1"/>
    </source>
</evidence>
<dbReference type="Proteomes" id="UP001311232">
    <property type="component" value="Unassembled WGS sequence"/>
</dbReference>
<name>A0AAV9SF64_9TELE</name>
<evidence type="ECO:0000313" key="3">
    <source>
        <dbReference type="Proteomes" id="UP001311232"/>
    </source>
</evidence>
<proteinExistence type="predicted"/>
<accession>A0AAV9SF64</accession>
<feature type="region of interest" description="Disordered" evidence="1">
    <location>
        <begin position="25"/>
        <end position="100"/>
    </location>
</feature>
<organism evidence="2 3">
    <name type="scientific">Crenichthys baileyi</name>
    <name type="common">White River springfish</name>
    <dbReference type="NCBI Taxonomy" id="28760"/>
    <lineage>
        <taxon>Eukaryota</taxon>
        <taxon>Metazoa</taxon>
        <taxon>Chordata</taxon>
        <taxon>Craniata</taxon>
        <taxon>Vertebrata</taxon>
        <taxon>Euteleostomi</taxon>
        <taxon>Actinopterygii</taxon>
        <taxon>Neopterygii</taxon>
        <taxon>Teleostei</taxon>
        <taxon>Neoteleostei</taxon>
        <taxon>Acanthomorphata</taxon>
        <taxon>Ovalentaria</taxon>
        <taxon>Atherinomorphae</taxon>
        <taxon>Cyprinodontiformes</taxon>
        <taxon>Goodeidae</taxon>
        <taxon>Crenichthys</taxon>
    </lineage>
</organism>
<evidence type="ECO:0000256" key="1">
    <source>
        <dbReference type="SAM" id="MobiDB-lite"/>
    </source>
</evidence>
<gene>
    <name evidence="2" type="ORF">CRENBAI_005086</name>
</gene>
<sequence length="100" mass="10946">MRTREGENTKNCQWKFYWRGGSDLPFSDSQVNPAPAAQGKLTQDATPGKPYAPHRGRVSAKHSISQAKEAQGKTRGTESPQPSQKAILRSAGLAWDLVPK</sequence>
<reference evidence="2 3" key="1">
    <citation type="submission" date="2021-06" db="EMBL/GenBank/DDBJ databases">
        <authorList>
            <person name="Palmer J.M."/>
        </authorList>
    </citation>
    <scope>NUCLEOTIDE SEQUENCE [LARGE SCALE GENOMIC DNA]</scope>
    <source>
        <strain evidence="2 3">MEX-2019</strain>
        <tissue evidence="2">Muscle</tissue>
    </source>
</reference>
<protein>
    <submittedName>
        <fullName evidence="2">Uncharacterized protein</fullName>
    </submittedName>
</protein>
<dbReference type="AlphaFoldDB" id="A0AAV9SF64"/>
<keyword evidence="3" id="KW-1185">Reference proteome</keyword>